<feature type="signal peptide" evidence="1">
    <location>
        <begin position="1"/>
        <end position="19"/>
    </location>
</feature>
<feature type="chain" id="PRO_5025548911" evidence="1">
    <location>
        <begin position="20"/>
        <end position="150"/>
    </location>
</feature>
<dbReference type="InterPro" id="IPR045860">
    <property type="entry name" value="Snake_toxin-like_sf"/>
</dbReference>
<reference evidence="2 3" key="1">
    <citation type="submission" date="2019-06" db="EMBL/GenBank/DDBJ databases">
        <title>Draft genomes of female and male turbot (Scophthalmus maximus).</title>
        <authorList>
            <person name="Xu H."/>
            <person name="Xu X.-W."/>
            <person name="Shao C."/>
            <person name="Chen S."/>
        </authorList>
    </citation>
    <scope>NUCLEOTIDE SEQUENCE [LARGE SCALE GENOMIC DNA]</scope>
    <source>
        <strain evidence="2">Ysfricsl-2016a</strain>
        <tissue evidence="2">Blood</tissue>
    </source>
</reference>
<keyword evidence="1" id="KW-0732">Signal</keyword>
<accession>A0A6A4TA03</accession>
<evidence type="ECO:0000313" key="3">
    <source>
        <dbReference type="Proteomes" id="UP000438429"/>
    </source>
</evidence>
<sequence length="150" mass="16242">MKLLLSLTLIWTLSSTVPAVPADNRLQCNSCNPVTSECNIPLQCKGTEDLCFQATVTNGATSSPAYGCASKNLCAAASSLGTLPPNHCLFTNYNNCSPNFINYSPNNNKNNNFCTNYYNCNANNCCPYPTTAATTNSYCCHDNHSCNNRQ</sequence>
<dbReference type="Proteomes" id="UP000438429">
    <property type="component" value="Unassembled WGS sequence"/>
</dbReference>
<evidence type="ECO:0000256" key="1">
    <source>
        <dbReference type="SAM" id="SignalP"/>
    </source>
</evidence>
<protein>
    <submittedName>
        <fullName evidence="2">Uncharacterized protein</fullName>
    </submittedName>
</protein>
<proteinExistence type="predicted"/>
<dbReference type="AlphaFoldDB" id="A0A6A4TA03"/>
<dbReference type="Gene3D" id="2.10.60.10">
    <property type="entry name" value="CD59"/>
    <property type="match status" value="1"/>
</dbReference>
<organism evidence="2 3">
    <name type="scientific">Scophthalmus maximus</name>
    <name type="common">Turbot</name>
    <name type="synonym">Psetta maxima</name>
    <dbReference type="NCBI Taxonomy" id="52904"/>
    <lineage>
        <taxon>Eukaryota</taxon>
        <taxon>Metazoa</taxon>
        <taxon>Chordata</taxon>
        <taxon>Craniata</taxon>
        <taxon>Vertebrata</taxon>
        <taxon>Euteleostomi</taxon>
        <taxon>Actinopterygii</taxon>
        <taxon>Neopterygii</taxon>
        <taxon>Teleostei</taxon>
        <taxon>Neoteleostei</taxon>
        <taxon>Acanthomorphata</taxon>
        <taxon>Carangaria</taxon>
        <taxon>Pleuronectiformes</taxon>
        <taxon>Pleuronectoidei</taxon>
        <taxon>Scophthalmidae</taxon>
        <taxon>Scophthalmus</taxon>
    </lineage>
</organism>
<dbReference type="EMBL" id="VEVO01000005">
    <property type="protein sequence ID" value="KAF0041669.1"/>
    <property type="molecule type" value="Genomic_DNA"/>
</dbReference>
<gene>
    <name evidence="2" type="ORF">F2P81_005201</name>
</gene>
<evidence type="ECO:0000313" key="2">
    <source>
        <dbReference type="EMBL" id="KAF0041669.1"/>
    </source>
</evidence>
<comment type="caution">
    <text evidence="2">The sequence shown here is derived from an EMBL/GenBank/DDBJ whole genome shotgun (WGS) entry which is preliminary data.</text>
</comment>
<name>A0A6A4TA03_SCOMX</name>